<evidence type="ECO:0000313" key="5">
    <source>
        <dbReference type="EMBL" id="ODN03456.1"/>
    </source>
</evidence>
<protein>
    <submittedName>
        <fullName evidence="5">EF-hand calcium-binding domain-containing protein 1</fullName>
    </submittedName>
</protein>
<dbReference type="PROSITE" id="PS00018">
    <property type="entry name" value="EF_HAND_1"/>
    <property type="match status" value="3"/>
</dbReference>
<gene>
    <name evidence="5" type="ORF">Ocin01_03241</name>
</gene>
<dbReference type="SMART" id="SM00054">
    <property type="entry name" value="EFh"/>
    <property type="match status" value="3"/>
</dbReference>
<dbReference type="Proteomes" id="UP000094527">
    <property type="component" value="Unassembled WGS sequence"/>
</dbReference>
<dbReference type="GO" id="GO:0005509">
    <property type="term" value="F:calcium ion binding"/>
    <property type="evidence" value="ECO:0007669"/>
    <property type="project" value="InterPro"/>
</dbReference>
<keyword evidence="6" id="KW-1185">Reference proteome</keyword>
<evidence type="ECO:0000313" key="6">
    <source>
        <dbReference type="Proteomes" id="UP000094527"/>
    </source>
</evidence>
<evidence type="ECO:0000256" key="3">
    <source>
        <dbReference type="ARBA" id="ARBA00022837"/>
    </source>
</evidence>
<dbReference type="Pfam" id="PF13499">
    <property type="entry name" value="EF-hand_7"/>
    <property type="match status" value="1"/>
</dbReference>
<dbReference type="PROSITE" id="PS50222">
    <property type="entry name" value="EF_HAND_2"/>
    <property type="match status" value="2"/>
</dbReference>
<dbReference type="SUPFAM" id="SSF47473">
    <property type="entry name" value="EF-hand"/>
    <property type="match status" value="1"/>
</dbReference>
<dbReference type="InterPro" id="IPR011992">
    <property type="entry name" value="EF-hand-dom_pair"/>
</dbReference>
<dbReference type="InterPro" id="IPR018247">
    <property type="entry name" value="EF_Hand_1_Ca_BS"/>
</dbReference>
<reference evidence="5 6" key="1">
    <citation type="journal article" date="2016" name="Genome Biol. Evol.">
        <title>Gene Family Evolution Reflects Adaptation to Soil Environmental Stressors in the Genome of the Collembolan Orchesella cincta.</title>
        <authorList>
            <person name="Faddeeva-Vakhrusheva A."/>
            <person name="Derks M.F."/>
            <person name="Anvar S.Y."/>
            <person name="Agamennone V."/>
            <person name="Suring W."/>
            <person name="Smit S."/>
            <person name="van Straalen N.M."/>
            <person name="Roelofs D."/>
        </authorList>
    </citation>
    <scope>NUCLEOTIDE SEQUENCE [LARGE SCALE GENOMIC DNA]</scope>
    <source>
        <tissue evidence="5">Mixed pool</tissue>
    </source>
</reference>
<evidence type="ECO:0000259" key="4">
    <source>
        <dbReference type="PROSITE" id="PS50222"/>
    </source>
</evidence>
<dbReference type="InterPro" id="IPR028846">
    <property type="entry name" value="Recoverin"/>
</dbReference>
<proteinExistence type="predicted"/>
<evidence type="ECO:0000256" key="2">
    <source>
        <dbReference type="ARBA" id="ARBA00022737"/>
    </source>
</evidence>
<dbReference type="PANTHER" id="PTHR23055">
    <property type="entry name" value="CALCIUM BINDING PROTEINS"/>
    <property type="match status" value="1"/>
</dbReference>
<comment type="caution">
    <text evidence="5">The sequence shown here is derived from an EMBL/GenBank/DDBJ whole genome shotgun (WGS) entry which is preliminary data.</text>
</comment>
<keyword evidence="1" id="KW-0479">Metal-binding</keyword>
<accession>A0A1D2NEQ2</accession>
<dbReference type="OrthoDB" id="191686at2759"/>
<keyword evidence="2" id="KW-0677">Repeat</keyword>
<dbReference type="STRING" id="48709.A0A1D2NEQ2"/>
<name>A0A1D2NEQ2_ORCCI</name>
<feature type="domain" description="EF-hand" evidence="4">
    <location>
        <begin position="62"/>
        <end position="97"/>
    </location>
</feature>
<dbReference type="InterPro" id="IPR002048">
    <property type="entry name" value="EF_hand_dom"/>
</dbReference>
<dbReference type="OMA" id="DNDGCVS"/>
<organism evidence="5 6">
    <name type="scientific">Orchesella cincta</name>
    <name type="common">Springtail</name>
    <name type="synonym">Podura cincta</name>
    <dbReference type="NCBI Taxonomy" id="48709"/>
    <lineage>
        <taxon>Eukaryota</taxon>
        <taxon>Metazoa</taxon>
        <taxon>Ecdysozoa</taxon>
        <taxon>Arthropoda</taxon>
        <taxon>Hexapoda</taxon>
        <taxon>Collembola</taxon>
        <taxon>Entomobryomorpha</taxon>
        <taxon>Entomobryoidea</taxon>
        <taxon>Orchesellidae</taxon>
        <taxon>Orchesellinae</taxon>
        <taxon>Orchesella</taxon>
    </lineage>
</organism>
<keyword evidence="3" id="KW-0106">Calcium</keyword>
<dbReference type="AlphaFoldDB" id="A0A1D2NEQ2"/>
<sequence>MGETRIGKQKNILELAQKLSQKTKFTTDECKSLLTIHQRIAALGKVDRLRFREVLHTTFDITDDVMLDRVYRVFDYSNDGIIDETEWVEGVSLLCRGTADQLIDFCYTTYDINGDKSLAREELHHCLKGSLFPYSGVLNNDELEEGIREIVEIAMRKLDVDKDGQITQSDFTAACHSDPLLLQSIGPCLPPAKSLAAFMATFTENYRSYTSEWNDEWKVNMQGVSKKHSKINRHKKERASVASSSLAVPTI</sequence>
<feature type="domain" description="EF-hand" evidence="4">
    <location>
        <begin position="146"/>
        <end position="181"/>
    </location>
</feature>
<dbReference type="Gene3D" id="1.10.238.10">
    <property type="entry name" value="EF-hand"/>
    <property type="match status" value="1"/>
</dbReference>
<dbReference type="PANTHER" id="PTHR23055:SF60">
    <property type="entry name" value="CALAXIN"/>
    <property type="match status" value="1"/>
</dbReference>
<dbReference type="EMBL" id="LJIJ01000073">
    <property type="protein sequence ID" value="ODN03456.1"/>
    <property type="molecule type" value="Genomic_DNA"/>
</dbReference>
<dbReference type="PRINTS" id="PR00450">
    <property type="entry name" value="RECOVERIN"/>
</dbReference>
<evidence type="ECO:0000256" key="1">
    <source>
        <dbReference type="ARBA" id="ARBA00022723"/>
    </source>
</evidence>